<keyword evidence="4 8" id="KW-0413">Isomerase</keyword>
<dbReference type="InterPro" id="IPR000644">
    <property type="entry name" value="CBS_dom"/>
</dbReference>
<dbReference type="Pfam" id="PF01380">
    <property type="entry name" value="SIS"/>
    <property type="match status" value="1"/>
</dbReference>
<feature type="domain" description="CBS" evidence="6">
    <location>
        <begin position="207"/>
        <end position="265"/>
    </location>
</feature>
<organism evidence="8 9">
    <name type="scientific">Marinobacter iranensis</name>
    <dbReference type="NCBI Taxonomy" id="2962607"/>
    <lineage>
        <taxon>Bacteria</taxon>
        <taxon>Pseudomonadati</taxon>
        <taxon>Pseudomonadota</taxon>
        <taxon>Gammaproteobacteria</taxon>
        <taxon>Pseudomonadales</taxon>
        <taxon>Marinobacteraceae</taxon>
        <taxon>Marinobacter</taxon>
    </lineage>
</organism>
<evidence type="ECO:0000256" key="5">
    <source>
        <dbReference type="PROSITE-ProRule" id="PRU00703"/>
    </source>
</evidence>
<sequence>MNTETSHKFRESALRAIEIEREAIHALTDRIDDRFVRACEVIMACKGRVVVTGMGKSGHIGNKIAATLASTGTPSFFVHPGEASHGDLGMITSQDVVLGISNSGNTSEVLTILPLIKRMGAPLISMTGNENSILAREAVANLDISVALEACPLGLAPTSSTTATLVMGDALAVALLEARGFSTEDFALSHPGGSLGRRLLLRVTDIMHTGDRIPRVQEDVTLSGALLEISRKGLGMTTVINANGDLVGVFTDGDLRRTLDRSVDIHNTPIAEVMTRNGRVIHDDQLAAEALNMMEELKINALPVIDRDGKLTGAINMHDLLRAGVI</sequence>
<comment type="caution">
    <text evidence="8">The sequence shown here is derived from an EMBL/GenBank/DDBJ whole genome shotgun (WGS) entry which is preliminary data.</text>
</comment>
<protein>
    <recommendedName>
        <fullName evidence="4">Arabinose 5-phosphate isomerase</fullName>
        <shortName evidence="4">API</shortName>
        <ecNumber evidence="4">5.3.1.13</ecNumber>
    </recommendedName>
</protein>
<dbReference type="InterPro" id="IPR035474">
    <property type="entry name" value="SIS_Kpsf"/>
</dbReference>
<keyword evidence="3 5" id="KW-0129">CBS domain</keyword>
<comment type="catalytic activity">
    <reaction evidence="4">
        <text>D-arabinose 5-phosphate = D-ribulose 5-phosphate</text>
        <dbReference type="Rhea" id="RHEA:23104"/>
        <dbReference type="ChEBI" id="CHEBI:57693"/>
        <dbReference type="ChEBI" id="CHEBI:58121"/>
        <dbReference type="EC" id="5.3.1.13"/>
    </reaction>
</comment>
<feature type="domain" description="CBS" evidence="6">
    <location>
        <begin position="274"/>
        <end position="326"/>
    </location>
</feature>
<dbReference type="CDD" id="cd05014">
    <property type="entry name" value="SIS_Kpsf"/>
    <property type="match status" value="1"/>
</dbReference>
<evidence type="ECO:0000256" key="4">
    <source>
        <dbReference type="PIRNR" id="PIRNR004692"/>
    </source>
</evidence>
<dbReference type="RefSeq" id="WP_275704387.1">
    <property type="nucleotide sequence ID" value="NZ_JANCMW010000001.1"/>
</dbReference>
<dbReference type="CDD" id="cd04604">
    <property type="entry name" value="CBS_pair_SIS_assoc"/>
    <property type="match status" value="1"/>
</dbReference>
<dbReference type="PROSITE" id="PS51371">
    <property type="entry name" value="CBS"/>
    <property type="match status" value="2"/>
</dbReference>
<keyword evidence="9" id="KW-1185">Reference proteome</keyword>
<dbReference type="EC" id="5.3.1.13" evidence="4"/>
<reference evidence="8" key="1">
    <citation type="submission" date="2022-07" db="EMBL/GenBank/DDBJ databases">
        <title>Marinobacter iranensis a new bacterium isolate from a hipersaline lake in Iran.</title>
        <authorList>
            <person name="Mohammad A.M.A."/>
            <person name="Cristina S.-P."/>
            <person name="Antonio V."/>
        </authorList>
    </citation>
    <scope>NUCLEOTIDE SEQUENCE</scope>
    <source>
        <strain evidence="8">71-i</strain>
    </source>
</reference>
<dbReference type="Proteomes" id="UP001143391">
    <property type="component" value="Unassembled WGS sequence"/>
</dbReference>
<dbReference type="SMART" id="SM00116">
    <property type="entry name" value="CBS"/>
    <property type="match status" value="2"/>
</dbReference>
<dbReference type="InterPro" id="IPR050986">
    <property type="entry name" value="GutQ/KpsF_isomerases"/>
</dbReference>
<name>A0ABT5Y5F7_9GAMM</name>
<dbReference type="PANTHER" id="PTHR42745">
    <property type="match status" value="1"/>
</dbReference>
<dbReference type="InterPro" id="IPR004800">
    <property type="entry name" value="KdsD/KpsF-type"/>
</dbReference>
<dbReference type="PIRSF" id="PIRSF004692">
    <property type="entry name" value="KdsD_KpsF"/>
    <property type="match status" value="1"/>
</dbReference>
<accession>A0ABT5Y5F7</accession>
<evidence type="ECO:0000313" key="8">
    <source>
        <dbReference type="EMBL" id="MDF0748906.1"/>
    </source>
</evidence>
<dbReference type="GO" id="GO:0016853">
    <property type="term" value="F:isomerase activity"/>
    <property type="evidence" value="ECO:0007669"/>
    <property type="project" value="UniProtKB-KW"/>
</dbReference>
<dbReference type="Pfam" id="PF00571">
    <property type="entry name" value="CBS"/>
    <property type="match status" value="2"/>
</dbReference>
<evidence type="ECO:0000313" key="9">
    <source>
        <dbReference type="Proteomes" id="UP001143391"/>
    </source>
</evidence>
<gene>
    <name evidence="8" type="ORF">NLU14_01525</name>
</gene>
<dbReference type="InterPro" id="IPR046342">
    <property type="entry name" value="CBS_dom_sf"/>
</dbReference>
<feature type="domain" description="SIS" evidence="7">
    <location>
        <begin position="38"/>
        <end position="181"/>
    </location>
</feature>
<evidence type="ECO:0000256" key="1">
    <source>
        <dbReference type="ARBA" id="ARBA00008165"/>
    </source>
</evidence>
<dbReference type="SUPFAM" id="SSF53697">
    <property type="entry name" value="SIS domain"/>
    <property type="match status" value="1"/>
</dbReference>
<evidence type="ECO:0000256" key="2">
    <source>
        <dbReference type="ARBA" id="ARBA00022737"/>
    </source>
</evidence>
<dbReference type="InterPro" id="IPR046348">
    <property type="entry name" value="SIS_dom_sf"/>
</dbReference>
<dbReference type="Gene3D" id="3.40.50.10490">
    <property type="entry name" value="Glucose-6-phosphate isomerase like protein, domain 1"/>
    <property type="match status" value="1"/>
</dbReference>
<dbReference type="InterPro" id="IPR001347">
    <property type="entry name" value="SIS_dom"/>
</dbReference>
<comment type="similarity">
    <text evidence="1 4">Belongs to the SIS family. GutQ/KpsF subfamily.</text>
</comment>
<evidence type="ECO:0000259" key="6">
    <source>
        <dbReference type="PROSITE" id="PS51371"/>
    </source>
</evidence>
<keyword evidence="2" id="KW-0677">Repeat</keyword>
<dbReference type="NCBIfam" id="TIGR00393">
    <property type="entry name" value="kpsF"/>
    <property type="match status" value="1"/>
</dbReference>
<proteinExistence type="inferred from homology"/>
<dbReference type="PROSITE" id="PS51464">
    <property type="entry name" value="SIS"/>
    <property type="match status" value="1"/>
</dbReference>
<evidence type="ECO:0000256" key="3">
    <source>
        <dbReference type="ARBA" id="ARBA00023122"/>
    </source>
</evidence>
<dbReference type="PANTHER" id="PTHR42745:SF1">
    <property type="entry name" value="ARABINOSE 5-PHOSPHATE ISOMERASE KDSD"/>
    <property type="match status" value="1"/>
</dbReference>
<dbReference type="EMBL" id="JANCMW010000001">
    <property type="protein sequence ID" value="MDF0748906.1"/>
    <property type="molecule type" value="Genomic_DNA"/>
</dbReference>
<evidence type="ECO:0000259" key="7">
    <source>
        <dbReference type="PROSITE" id="PS51464"/>
    </source>
</evidence>
<dbReference type="Gene3D" id="3.10.580.10">
    <property type="entry name" value="CBS-domain"/>
    <property type="match status" value="1"/>
</dbReference>